<dbReference type="Proteomes" id="UP000299102">
    <property type="component" value="Unassembled WGS sequence"/>
</dbReference>
<keyword evidence="2" id="KW-1185">Reference proteome</keyword>
<dbReference type="AlphaFoldDB" id="A0A4C1WAQ3"/>
<dbReference type="OrthoDB" id="7394868at2759"/>
<proteinExistence type="predicted"/>
<name>A0A4C1WAQ3_EUMVA</name>
<comment type="caution">
    <text evidence="1">The sequence shown here is derived from an EMBL/GenBank/DDBJ whole genome shotgun (WGS) entry which is preliminary data.</text>
</comment>
<reference evidence="1 2" key="1">
    <citation type="journal article" date="2019" name="Commun. Biol.">
        <title>The bagworm genome reveals a unique fibroin gene that provides high tensile strength.</title>
        <authorList>
            <person name="Kono N."/>
            <person name="Nakamura H."/>
            <person name="Ohtoshi R."/>
            <person name="Tomita M."/>
            <person name="Numata K."/>
            <person name="Arakawa K."/>
        </authorList>
    </citation>
    <scope>NUCLEOTIDE SEQUENCE [LARGE SCALE GENOMIC DNA]</scope>
</reference>
<organism evidence="1 2">
    <name type="scientific">Eumeta variegata</name>
    <name type="common">Bagworm moth</name>
    <name type="synonym">Eumeta japonica</name>
    <dbReference type="NCBI Taxonomy" id="151549"/>
    <lineage>
        <taxon>Eukaryota</taxon>
        <taxon>Metazoa</taxon>
        <taxon>Ecdysozoa</taxon>
        <taxon>Arthropoda</taxon>
        <taxon>Hexapoda</taxon>
        <taxon>Insecta</taxon>
        <taxon>Pterygota</taxon>
        <taxon>Neoptera</taxon>
        <taxon>Endopterygota</taxon>
        <taxon>Lepidoptera</taxon>
        <taxon>Glossata</taxon>
        <taxon>Ditrysia</taxon>
        <taxon>Tineoidea</taxon>
        <taxon>Psychidae</taxon>
        <taxon>Oiketicinae</taxon>
        <taxon>Eumeta</taxon>
    </lineage>
</organism>
<sequence>MGEGTATVYFASGAAGGDKGNGYRLLSARGMQTLQCFLREHGADCVRQFMQSNDIGGIVHILMNELLQLQRLITSVISGLMLLAEPLATTSYYSFRVMPIKIYSHNFFMTLQKKYSFNKTESRCKNARLDILS</sequence>
<accession>A0A4C1WAQ3</accession>
<evidence type="ECO:0000313" key="1">
    <source>
        <dbReference type="EMBL" id="GBP47214.1"/>
    </source>
</evidence>
<gene>
    <name evidence="1" type="ORF">EVAR_20216_1</name>
</gene>
<dbReference type="EMBL" id="BGZK01000498">
    <property type="protein sequence ID" value="GBP47214.1"/>
    <property type="molecule type" value="Genomic_DNA"/>
</dbReference>
<protein>
    <submittedName>
        <fullName evidence="1">Uncharacterized protein</fullName>
    </submittedName>
</protein>
<evidence type="ECO:0000313" key="2">
    <source>
        <dbReference type="Proteomes" id="UP000299102"/>
    </source>
</evidence>